<evidence type="ECO:0000256" key="1">
    <source>
        <dbReference type="SAM" id="MobiDB-lite"/>
    </source>
</evidence>
<accession>A0A1V6TDP5</accession>
<feature type="compositionally biased region" description="Low complexity" evidence="1">
    <location>
        <begin position="387"/>
        <end position="404"/>
    </location>
</feature>
<reference evidence="3" key="1">
    <citation type="journal article" date="2017" name="Nat. Microbiol.">
        <title>Global analysis of biosynthetic gene clusters reveals vast potential of secondary metabolite production in Penicillium species.</title>
        <authorList>
            <person name="Nielsen J.C."/>
            <person name="Grijseels S."/>
            <person name="Prigent S."/>
            <person name="Ji B."/>
            <person name="Dainat J."/>
            <person name="Nielsen K.F."/>
            <person name="Frisvad J.C."/>
            <person name="Workman M."/>
            <person name="Nielsen J."/>
        </authorList>
    </citation>
    <scope>NUCLEOTIDE SEQUENCE [LARGE SCALE GENOMIC DNA]</scope>
    <source>
        <strain evidence="3">IBT 24891</strain>
    </source>
</reference>
<dbReference type="OrthoDB" id="5355510at2759"/>
<protein>
    <submittedName>
        <fullName evidence="2">Uncharacterized protein</fullName>
    </submittedName>
</protein>
<feature type="region of interest" description="Disordered" evidence="1">
    <location>
        <begin position="377"/>
        <end position="404"/>
    </location>
</feature>
<evidence type="ECO:0000313" key="3">
    <source>
        <dbReference type="Proteomes" id="UP000191285"/>
    </source>
</evidence>
<proteinExistence type="predicted"/>
<feature type="region of interest" description="Disordered" evidence="1">
    <location>
        <begin position="285"/>
        <end position="363"/>
    </location>
</feature>
<evidence type="ECO:0000313" key="2">
    <source>
        <dbReference type="EMBL" id="OQE24492.1"/>
    </source>
</evidence>
<dbReference type="STRING" id="303698.A0A1V6TDP5"/>
<dbReference type="AlphaFoldDB" id="A0A1V6TDP5"/>
<comment type="caution">
    <text evidence="2">The sequence shown here is derived from an EMBL/GenBank/DDBJ whole genome shotgun (WGS) entry which is preliminary data.</text>
</comment>
<sequence>MTTQKAGFFCARPNGTLTPLIPLDELEQGFGIKGLTRTIDVNGTNGMTSCGVAPARKETWAIDDTCKKLVAGPEVLAKLRGILVEILKVDAAPEKLREEVSALLRKGLDSQFSTFEQAAALIRAQNAAKRSPVSINDPKALEDVLTDNRSNIRSSSARIGSVTVNVTTNSKVSLLGLEVTNMSLTFYSVGCLFRHHLPTDDESLDVLTLRDIPRWFREKYKLPSVLRYGVNARAMFKFYVEGVYKKLAEEEAAKKARALLAPPEKKAITAGPSNTLTLAALTNGGAQVATRGHHGRHTKSPRGGTAGGALHGRGRGGHSSRAAQAGQHIHHEGHGNQLTIEAPPKVTPPPKAPTRSFVSTPCIVPSHQGGSTFAEVAAGTGKQASPATSSSNGSENTSGTTGATSASGGIALDIIPKDNGVVTQSSTHKALHNSVMNGSDDALKPVHPETRNLDVFGLPNVKKSNEDFRKSSRRLFESPSFGSDGADDGPDSVWEINNGSMGTVERRVCGKRFLSTAIMVSSEALQTNSTSAASMLNSLVAESEPLENKVALANWGPIREAVQHPQPVITEPIIGNGKGLAEVKLILDETEGAPRPGKRSAIDIAHICNRVANVHAREGNKTLAAGWNDLAHRAHAKATFAWRLKVNNEFGGYVNFGPDIYTMWRRKRGTADYPYATGSRSLDIDQGFCVPIQAPDNAALDVWLARHRSLILDSAAQELAS</sequence>
<name>A0A1V6TDP5_9EURO</name>
<gene>
    <name evidence="2" type="ORF">PENSTE_c007G09187</name>
</gene>
<dbReference type="EMBL" id="MLKD01000007">
    <property type="protein sequence ID" value="OQE24492.1"/>
    <property type="molecule type" value="Genomic_DNA"/>
</dbReference>
<dbReference type="Proteomes" id="UP000191285">
    <property type="component" value="Unassembled WGS sequence"/>
</dbReference>
<organism evidence="2 3">
    <name type="scientific">Penicillium steckii</name>
    <dbReference type="NCBI Taxonomy" id="303698"/>
    <lineage>
        <taxon>Eukaryota</taxon>
        <taxon>Fungi</taxon>
        <taxon>Dikarya</taxon>
        <taxon>Ascomycota</taxon>
        <taxon>Pezizomycotina</taxon>
        <taxon>Eurotiomycetes</taxon>
        <taxon>Eurotiomycetidae</taxon>
        <taxon>Eurotiales</taxon>
        <taxon>Aspergillaceae</taxon>
        <taxon>Penicillium</taxon>
    </lineage>
</organism>
<feature type="compositionally biased region" description="Basic residues" evidence="1">
    <location>
        <begin position="291"/>
        <end position="300"/>
    </location>
</feature>
<keyword evidence="3" id="KW-1185">Reference proteome</keyword>